<evidence type="ECO:0000313" key="2">
    <source>
        <dbReference type="Proteomes" id="UP000245207"/>
    </source>
</evidence>
<dbReference type="PANTHER" id="PTHR27006">
    <property type="entry name" value="PROMASTIGOTE SURFACE ANTIGEN PROTEIN PSA"/>
    <property type="match status" value="1"/>
</dbReference>
<gene>
    <name evidence="1" type="ORF">CTI12_AA284620</name>
</gene>
<protein>
    <submittedName>
        <fullName evidence="1">S-receptor kinase-like protein 1</fullName>
    </submittedName>
</protein>
<dbReference type="Proteomes" id="UP000245207">
    <property type="component" value="Unassembled WGS sequence"/>
</dbReference>
<dbReference type="EMBL" id="PKPP01003630">
    <property type="protein sequence ID" value="PWA68455.1"/>
    <property type="molecule type" value="Genomic_DNA"/>
</dbReference>
<accession>A0A2U1N4M5</accession>
<organism evidence="1 2">
    <name type="scientific">Artemisia annua</name>
    <name type="common">Sweet wormwood</name>
    <dbReference type="NCBI Taxonomy" id="35608"/>
    <lineage>
        <taxon>Eukaryota</taxon>
        <taxon>Viridiplantae</taxon>
        <taxon>Streptophyta</taxon>
        <taxon>Embryophyta</taxon>
        <taxon>Tracheophyta</taxon>
        <taxon>Spermatophyta</taxon>
        <taxon>Magnoliopsida</taxon>
        <taxon>eudicotyledons</taxon>
        <taxon>Gunneridae</taxon>
        <taxon>Pentapetalae</taxon>
        <taxon>asterids</taxon>
        <taxon>campanulids</taxon>
        <taxon>Asterales</taxon>
        <taxon>Asteraceae</taxon>
        <taxon>Asteroideae</taxon>
        <taxon>Anthemideae</taxon>
        <taxon>Artemisiinae</taxon>
        <taxon>Artemisia</taxon>
    </lineage>
</organism>
<keyword evidence="1" id="KW-0808">Transferase</keyword>
<keyword evidence="2" id="KW-1185">Reference proteome</keyword>
<keyword evidence="1" id="KW-0418">Kinase</keyword>
<proteinExistence type="predicted"/>
<sequence length="134" mass="14666">MSSRCRRRVIAEDDASGEEPLTIVAAGGVVAWELWQRGDALELKDPMLGSTCDVQQFLRTVHVALLCVQDSATDRPTTSDMISMLLNDTILLPTPNTPPLAMVRAQSMSTSDERKPKPIDLSINNISITVMNGR</sequence>
<evidence type="ECO:0000313" key="1">
    <source>
        <dbReference type="EMBL" id="PWA68455.1"/>
    </source>
</evidence>
<dbReference type="STRING" id="35608.A0A2U1N4M5"/>
<keyword evidence="1" id="KW-0675">Receptor</keyword>
<name>A0A2U1N4M5_ARTAN</name>
<dbReference type="GO" id="GO:0016301">
    <property type="term" value="F:kinase activity"/>
    <property type="evidence" value="ECO:0007669"/>
    <property type="project" value="UniProtKB-KW"/>
</dbReference>
<reference evidence="1 2" key="1">
    <citation type="journal article" date="2018" name="Mol. Plant">
        <title>The genome of Artemisia annua provides insight into the evolution of Asteraceae family and artemisinin biosynthesis.</title>
        <authorList>
            <person name="Shen Q."/>
            <person name="Zhang L."/>
            <person name="Liao Z."/>
            <person name="Wang S."/>
            <person name="Yan T."/>
            <person name="Shi P."/>
            <person name="Liu M."/>
            <person name="Fu X."/>
            <person name="Pan Q."/>
            <person name="Wang Y."/>
            <person name="Lv Z."/>
            <person name="Lu X."/>
            <person name="Zhang F."/>
            <person name="Jiang W."/>
            <person name="Ma Y."/>
            <person name="Chen M."/>
            <person name="Hao X."/>
            <person name="Li L."/>
            <person name="Tang Y."/>
            <person name="Lv G."/>
            <person name="Zhou Y."/>
            <person name="Sun X."/>
            <person name="Brodelius P.E."/>
            <person name="Rose J.K.C."/>
            <person name="Tang K."/>
        </authorList>
    </citation>
    <scope>NUCLEOTIDE SEQUENCE [LARGE SCALE GENOMIC DNA]</scope>
    <source>
        <strain evidence="2">cv. Huhao1</strain>
        <tissue evidence="1">Leaf</tissue>
    </source>
</reference>
<dbReference type="PANTHER" id="PTHR27006:SF597">
    <property type="entry name" value="PROTEIN KINASE DOMAIN-CONTAINING PROTEIN"/>
    <property type="match status" value="1"/>
</dbReference>
<dbReference type="AlphaFoldDB" id="A0A2U1N4M5"/>
<dbReference type="Gene3D" id="1.10.510.10">
    <property type="entry name" value="Transferase(Phosphotransferase) domain 1"/>
    <property type="match status" value="1"/>
</dbReference>
<comment type="caution">
    <text evidence="1">The sequence shown here is derived from an EMBL/GenBank/DDBJ whole genome shotgun (WGS) entry which is preliminary data.</text>
</comment>